<dbReference type="NCBIfam" id="NF006203">
    <property type="entry name" value="PRK08327.1"/>
    <property type="match status" value="1"/>
</dbReference>
<dbReference type="GO" id="GO:0000287">
    <property type="term" value="F:magnesium ion binding"/>
    <property type="evidence" value="ECO:0007669"/>
    <property type="project" value="InterPro"/>
</dbReference>
<evidence type="ECO:0000259" key="7">
    <source>
        <dbReference type="Pfam" id="PF02776"/>
    </source>
</evidence>
<dbReference type="InterPro" id="IPR011766">
    <property type="entry name" value="TPP_enzyme_TPP-bd"/>
</dbReference>
<dbReference type="InterPro" id="IPR000399">
    <property type="entry name" value="TPP-bd_CS"/>
</dbReference>
<evidence type="ECO:0000259" key="5">
    <source>
        <dbReference type="Pfam" id="PF00205"/>
    </source>
</evidence>
<comment type="similarity">
    <text evidence="2 4">Belongs to the TPP enzyme family.</text>
</comment>
<dbReference type="GO" id="GO:0030976">
    <property type="term" value="F:thiamine pyrophosphate binding"/>
    <property type="evidence" value="ECO:0007669"/>
    <property type="project" value="InterPro"/>
</dbReference>
<dbReference type="Pfam" id="PF02776">
    <property type="entry name" value="TPP_enzyme_N"/>
    <property type="match status" value="1"/>
</dbReference>
<dbReference type="CDD" id="cd02002">
    <property type="entry name" value="TPP_BFDC"/>
    <property type="match status" value="1"/>
</dbReference>
<organism evidence="8 9">
    <name type="scientific">Afipia felis</name>
    <name type="common">Cat scratch disease bacillus</name>
    <dbReference type="NCBI Taxonomy" id="1035"/>
    <lineage>
        <taxon>Bacteria</taxon>
        <taxon>Pseudomonadati</taxon>
        <taxon>Pseudomonadota</taxon>
        <taxon>Alphaproteobacteria</taxon>
        <taxon>Hyphomicrobiales</taxon>
        <taxon>Nitrobacteraceae</taxon>
        <taxon>Afipia</taxon>
    </lineage>
</organism>
<dbReference type="CDD" id="cd07035">
    <property type="entry name" value="TPP_PYR_POX_like"/>
    <property type="match status" value="1"/>
</dbReference>
<dbReference type="EMBL" id="UIGB01000001">
    <property type="protein sequence ID" value="SUU86436.1"/>
    <property type="molecule type" value="Genomic_DNA"/>
</dbReference>
<feature type="domain" description="Thiamine pyrophosphate enzyme TPP-binding" evidence="6">
    <location>
        <begin position="410"/>
        <end position="558"/>
    </location>
</feature>
<dbReference type="GO" id="GO:0005948">
    <property type="term" value="C:acetolactate synthase complex"/>
    <property type="evidence" value="ECO:0007669"/>
    <property type="project" value="TreeGrafter"/>
</dbReference>
<evidence type="ECO:0000256" key="4">
    <source>
        <dbReference type="RuleBase" id="RU362132"/>
    </source>
</evidence>
<dbReference type="GO" id="GO:0050660">
    <property type="term" value="F:flavin adenine dinucleotide binding"/>
    <property type="evidence" value="ECO:0007669"/>
    <property type="project" value="TreeGrafter"/>
</dbReference>
<dbReference type="Proteomes" id="UP000254343">
    <property type="component" value="Unassembled WGS sequence"/>
</dbReference>
<keyword evidence="3 4" id="KW-0786">Thiamine pyrophosphate</keyword>
<dbReference type="InterPro" id="IPR029035">
    <property type="entry name" value="DHS-like_NAD/FAD-binding_dom"/>
</dbReference>
<sequence length="564" mass="60104">MTVKAADSVAAAYLRLLSERGVQYLFGNAGTDFAPIVEAYAEFANNRMSAPQPVLAAHENLAVSMAHGYAMLSRNIPAVMMHVSVGTANMICGAMNAARENVGMLLTAGRSPITEFGRHGSRDGYIHWAQEMYDQAGMLREIVKWEYELRSAGQLETVVDRALAIAGTEPRGPVYLSLPREVLGEPAAATQSGPARLRPAAPAAPDAEAISVASDLLVGARRPLIVAANAGREPGAFAALADFAERFAIPVTQHKPRYLGLPSSHPMNLGYDPHRFVGDADVVLVLDSDVPWLPVHAQPKSDCKVIQCGFDPLHTQIPIRGFASDLGIAGGCVAILTALTKALDARKADVSARRDWVVKNRAELDAERQMIIEKSAHQMPIHPAWASHCIGAAKDADAIVVNEYTLQLDHCAFEQPDSYFGSSSASGLGWGPGAALGAKLAAPERQVIAVSGDGAYLFSNPVAVHHAAALYKLPVLFIVMNNGMWNAVRRSTLQMYPQGQTGCCNDAPFTRLGHLPAFEQVCAAAGGYGERVEDPADLPAAIERALGVVQNEGRQALLNVICGV</sequence>
<dbReference type="GO" id="GO:0009099">
    <property type="term" value="P:L-valine biosynthetic process"/>
    <property type="evidence" value="ECO:0007669"/>
    <property type="project" value="TreeGrafter"/>
</dbReference>
<feature type="domain" description="Thiamine pyrophosphate enzyme N-terminal TPP-binding" evidence="7">
    <location>
        <begin position="9"/>
        <end position="136"/>
    </location>
</feature>
<dbReference type="InterPro" id="IPR012001">
    <property type="entry name" value="Thiamin_PyroP_enz_TPP-bd_dom"/>
</dbReference>
<evidence type="ECO:0000313" key="8">
    <source>
        <dbReference type="EMBL" id="SUU86436.1"/>
    </source>
</evidence>
<dbReference type="PANTHER" id="PTHR18968">
    <property type="entry name" value="THIAMINE PYROPHOSPHATE ENZYMES"/>
    <property type="match status" value="1"/>
</dbReference>
<dbReference type="SUPFAM" id="SSF52518">
    <property type="entry name" value="Thiamin diphosphate-binding fold (THDP-binding)"/>
    <property type="match status" value="2"/>
</dbReference>
<evidence type="ECO:0000256" key="3">
    <source>
        <dbReference type="ARBA" id="ARBA00023052"/>
    </source>
</evidence>
<name>A0A380WC94_AFIFE</name>
<dbReference type="InterPro" id="IPR029061">
    <property type="entry name" value="THDP-binding"/>
</dbReference>
<gene>
    <name evidence="8" type="primary">mdlC</name>
    <name evidence="8" type="ORF">NCTC12722_03662</name>
</gene>
<dbReference type="Pfam" id="PF00205">
    <property type="entry name" value="TPP_enzyme_M"/>
    <property type="match status" value="1"/>
</dbReference>
<dbReference type="RefSeq" id="WP_002717259.1">
    <property type="nucleotide sequence ID" value="NZ_UFSI01000001.1"/>
</dbReference>
<comment type="cofactor">
    <cofactor evidence="1">
        <name>thiamine diphosphate</name>
        <dbReference type="ChEBI" id="CHEBI:58937"/>
    </cofactor>
</comment>
<protein>
    <submittedName>
        <fullName evidence="8">Benzoylformate decarboxylase</fullName>
        <ecNumber evidence="8">4.1.1.7</ecNumber>
    </submittedName>
</protein>
<dbReference type="PROSITE" id="PS00187">
    <property type="entry name" value="TPP_ENZYMES"/>
    <property type="match status" value="1"/>
</dbReference>
<dbReference type="Gene3D" id="3.40.50.1220">
    <property type="entry name" value="TPP-binding domain"/>
    <property type="match status" value="1"/>
</dbReference>
<dbReference type="GO" id="GO:0003984">
    <property type="term" value="F:acetolactate synthase activity"/>
    <property type="evidence" value="ECO:0007669"/>
    <property type="project" value="TreeGrafter"/>
</dbReference>
<evidence type="ECO:0000259" key="6">
    <source>
        <dbReference type="Pfam" id="PF02775"/>
    </source>
</evidence>
<dbReference type="GO" id="GO:0050695">
    <property type="term" value="F:benzoylformate decarboxylase activity"/>
    <property type="evidence" value="ECO:0007669"/>
    <property type="project" value="UniProtKB-EC"/>
</dbReference>
<evidence type="ECO:0000256" key="2">
    <source>
        <dbReference type="ARBA" id="ARBA00007812"/>
    </source>
</evidence>
<proteinExistence type="inferred from homology"/>
<dbReference type="GO" id="GO:0009097">
    <property type="term" value="P:isoleucine biosynthetic process"/>
    <property type="evidence" value="ECO:0007669"/>
    <property type="project" value="TreeGrafter"/>
</dbReference>
<accession>A0A380WC94</accession>
<dbReference type="Pfam" id="PF02775">
    <property type="entry name" value="TPP_enzyme_C"/>
    <property type="match status" value="1"/>
</dbReference>
<keyword evidence="8" id="KW-0456">Lyase</keyword>
<dbReference type="InterPro" id="IPR012000">
    <property type="entry name" value="Thiamin_PyroP_enz_cen_dom"/>
</dbReference>
<dbReference type="EC" id="4.1.1.7" evidence="8"/>
<dbReference type="OrthoDB" id="7534569at2"/>
<evidence type="ECO:0000313" key="9">
    <source>
        <dbReference type="Proteomes" id="UP000254343"/>
    </source>
</evidence>
<dbReference type="Gene3D" id="3.40.50.970">
    <property type="match status" value="2"/>
</dbReference>
<dbReference type="InterPro" id="IPR045229">
    <property type="entry name" value="TPP_enz"/>
</dbReference>
<dbReference type="AlphaFoldDB" id="A0A380WC94"/>
<dbReference type="PANTHER" id="PTHR18968:SF13">
    <property type="entry name" value="ACETOLACTATE SYNTHASE CATALYTIC SUBUNIT, MITOCHONDRIAL"/>
    <property type="match status" value="1"/>
</dbReference>
<evidence type="ECO:0000256" key="1">
    <source>
        <dbReference type="ARBA" id="ARBA00001964"/>
    </source>
</evidence>
<feature type="domain" description="Thiamine pyrophosphate enzyme central" evidence="5">
    <location>
        <begin position="213"/>
        <end position="338"/>
    </location>
</feature>
<dbReference type="SUPFAM" id="SSF52467">
    <property type="entry name" value="DHS-like NAD/FAD-binding domain"/>
    <property type="match status" value="1"/>
</dbReference>
<reference evidence="8 9" key="1">
    <citation type="submission" date="2018-06" db="EMBL/GenBank/DDBJ databases">
        <authorList>
            <consortium name="Pathogen Informatics"/>
            <person name="Doyle S."/>
        </authorList>
    </citation>
    <scope>NUCLEOTIDE SEQUENCE [LARGE SCALE GENOMIC DNA]</scope>
    <source>
        <strain evidence="8 9">NCTC12722</strain>
    </source>
</reference>